<dbReference type="CDD" id="cd03468">
    <property type="entry name" value="PolY_like"/>
    <property type="match status" value="1"/>
</dbReference>
<proteinExistence type="predicted"/>
<dbReference type="InterPro" id="IPR043502">
    <property type="entry name" value="DNA/RNA_pol_sf"/>
</dbReference>
<comment type="caution">
    <text evidence="3">The sequence shown here is derived from an EMBL/GenBank/DDBJ whole genome shotgun (WGS) entry which is preliminary data.</text>
</comment>
<dbReference type="EMBL" id="JAVDXZ010000001">
    <property type="protein sequence ID" value="MDR7328601.1"/>
    <property type="molecule type" value="Genomic_DNA"/>
</dbReference>
<dbReference type="SUPFAM" id="SSF56672">
    <property type="entry name" value="DNA/RNA polymerases"/>
    <property type="match status" value="1"/>
</dbReference>
<evidence type="ECO:0000313" key="4">
    <source>
        <dbReference type="Proteomes" id="UP001180840"/>
    </source>
</evidence>
<sequence length="497" mass="53721">MRVAALWFPDWPIQAARRELGIEGPLAIVRNHRIRVHSGGLRRGMKVRQAQALIPALTLLDDAPDRDGRVFAEIAAGLDDVASSIEVLRPGLVLVDASAAARFHGGENVAVEMLLDAATRINLDVQVGVADEIATAVLAARHNRIVTDSSDFLSGLPLRSLEAVDCDRSILSSLNILGVRTLGELAALPAESVATRFGSAGMLCHRIARAEPDRRVAPEPQAPPLAVTVAPEEPIERVDEAAFAGRALAARLHGKLRDAGQVCLRLQVTAEVEQGVVERVWRTREPLTESATADRVRWQLDGWLTGGNSGRILSLTLTALDVAVPVAGELWRDGASAAAARRVVERVQSTLGVDRVLQPRHAGGRGVAERIDFIPFGERPIPGLDGSWPGRIPSPLPARLGSGPQHPAARVRLVDARAADVYVTAEALLSSDPYALGWGRARYLVVAWSGPWPVDLGWWHGRRRVARLQVVGVDGAEEQRAWLLIWVKGWRVEATYG</sequence>
<dbReference type="InterPro" id="IPR050356">
    <property type="entry name" value="SulA_CellDiv_inhibitor"/>
</dbReference>
<dbReference type="InterPro" id="IPR001126">
    <property type="entry name" value="UmuC"/>
</dbReference>
<dbReference type="PANTHER" id="PTHR35369">
    <property type="entry name" value="BLR3025 PROTEIN-RELATED"/>
    <property type="match status" value="1"/>
</dbReference>
<dbReference type="PANTHER" id="PTHR35369:SF2">
    <property type="entry name" value="BLR3025 PROTEIN"/>
    <property type="match status" value="1"/>
</dbReference>
<name>A0ABU1ZUJ6_9CORY</name>
<reference evidence="3" key="1">
    <citation type="submission" date="2023-07" db="EMBL/GenBank/DDBJ databases">
        <title>Sequencing the genomes of 1000 actinobacteria strains.</title>
        <authorList>
            <person name="Klenk H.-P."/>
        </authorList>
    </citation>
    <scope>NUCLEOTIDE SEQUENCE</scope>
    <source>
        <strain evidence="3">DSM 107476</strain>
    </source>
</reference>
<accession>A0ABU1ZUJ6</accession>
<feature type="domain" description="UmuC" evidence="2">
    <location>
        <begin position="38"/>
        <end position="140"/>
    </location>
</feature>
<protein>
    <submittedName>
        <fullName evidence="3">Protein ImuB</fullName>
    </submittedName>
</protein>
<dbReference type="RefSeq" id="WP_290197555.1">
    <property type="nucleotide sequence ID" value="NZ_CP047654.1"/>
</dbReference>
<evidence type="ECO:0000256" key="1">
    <source>
        <dbReference type="ARBA" id="ARBA00022763"/>
    </source>
</evidence>
<organism evidence="3 4">
    <name type="scientific">Corynebacterium guangdongense</name>
    <dbReference type="NCBI Taxonomy" id="1783348"/>
    <lineage>
        <taxon>Bacteria</taxon>
        <taxon>Bacillati</taxon>
        <taxon>Actinomycetota</taxon>
        <taxon>Actinomycetes</taxon>
        <taxon>Mycobacteriales</taxon>
        <taxon>Corynebacteriaceae</taxon>
        <taxon>Corynebacterium</taxon>
    </lineage>
</organism>
<evidence type="ECO:0000259" key="2">
    <source>
        <dbReference type="Pfam" id="PF00817"/>
    </source>
</evidence>
<keyword evidence="1" id="KW-0227">DNA damage</keyword>
<keyword evidence="4" id="KW-1185">Reference proteome</keyword>
<gene>
    <name evidence="3" type="ORF">J2S39_000277</name>
</gene>
<evidence type="ECO:0000313" key="3">
    <source>
        <dbReference type="EMBL" id="MDR7328601.1"/>
    </source>
</evidence>
<dbReference type="Pfam" id="PF00817">
    <property type="entry name" value="IMS"/>
    <property type="match status" value="1"/>
</dbReference>
<dbReference type="Proteomes" id="UP001180840">
    <property type="component" value="Unassembled WGS sequence"/>
</dbReference>